<accession>W7TT24</accession>
<keyword evidence="2" id="KW-0812">Transmembrane</keyword>
<evidence type="ECO:0000256" key="1">
    <source>
        <dbReference type="SAM" id="MobiDB-lite"/>
    </source>
</evidence>
<feature type="region of interest" description="Disordered" evidence="1">
    <location>
        <begin position="166"/>
        <end position="208"/>
    </location>
</feature>
<keyword evidence="4" id="KW-1185">Reference proteome</keyword>
<feature type="transmembrane region" description="Helical" evidence="2">
    <location>
        <begin position="108"/>
        <end position="127"/>
    </location>
</feature>
<evidence type="ECO:0000313" key="4">
    <source>
        <dbReference type="Proteomes" id="UP000019335"/>
    </source>
</evidence>
<gene>
    <name evidence="3" type="ORF">Naga_101315g1</name>
</gene>
<organism evidence="3 4">
    <name type="scientific">Nannochloropsis gaditana</name>
    <dbReference type="NCBI Taxonomy" id="72520"/>
    <lineage>
        <taxon>Eukaryota</taxon>
        <taxon>Sar</taxon>
        <taxon>Stramenopiles</taxon>
        <taxon>Ochrophyta</taxon>
        <taxon>Eustigmatophyceae</taxon>
        <taxon>Eustigmatales</taxon>
        <taxon>Monodopsidaceae</taxon>
        <taxon>Nannochloropsis</taxon>
    </lineage>
</organism>
<evidence type="ECO:0000313" key="3">
    <source>
        <dbReference type="EMBL" id="EWM23464.1"/>
    </source>
</evidence>
<sequence>MAIRVIILCHTIGRGVRSRLERQYFARMFDRLLSRSPARRSVCFLVRSPNLTFANFDPNTLLKLSFLRYSLMSFRISFVCVALFLRVCPQAYRRRKCFGAYAGLKRNLFQFTISWLISSYVARFYILPLIYQDLSPSPHKNHRRPPPFPSLHFSSALLTCRLPARKGTRHDRSTPTSPIASPPTIPQENVARASPSPGSRSARCSVPCPSRPTGFATSAPAWDCGHRTPSP</sequence>
<dbReference type="AlphaFoldDB" id="W7TT24"/>
<feature type="compositionally biased region" description="Low complexity" evidence="1">
    <location>
        <begin position="191"/>
        <end position="205"/>
    </location>
</feature>
<feature type="transmembrane region" description="Helical" evidence="2">
    <location>
        <begin position="66"/>
        <end position="87"/>
    </location>
</feature>
<name>W7TT24_9STRA</name>
<keyword evidence="2" id="KW-0472">Membrane</keyword>
<comment type="caution">
    <text evidence="3">The sequence shown here is derived from an EMBL/GenBank/DDBJ whole genome shotgun (WGS) entry which is preliminary data.</text>
</comment>
<reference evidence="3 4" key="1">
    <citation type="journal article" date="2014" name="Mol. Plant">
        <title>Chromosome Scale Genome Assembly and Transcriptome Profiling of Nannochloropsis gaditana in Nitrogen Depletion.</title>
        <authorList>
            <person name="Corteggiani Carpinelli E."/>
            <person name="Telatin A."/>
            <person name="Vitulo N."/>
            <person name="Forcato C."/>
            <person name="D'Angelo M."/>
            <person name="Schiavon R."/>
            <person name="Vezzi A."/>
            <person name="Giacometti G.M."/>
            <person name="Morosinotto T."/>
            <person name="Valle G."/>
        </authorList>
    </citation>
    <scope>NUCLEOTIDE SEQUENCE [LARGE SCALE GENOMIC DNA]</scope>
    <source>
        <strain evidence="3 4">B-31</strain>
    </source>
</reference>
<keyword evidence="2" id="KW-1133">Transmembrane helix</keyword>
<proteinExistence type="predicted"/>
<evidence type="ECO:0000256" key="2">
    <source>
        <dbReference type="SAM" id="Phobius"/>
    </source>
</evidence>
<protein>
    <submittedName>
        <fullName evidence="3">Uncharacterized protein</fullName>
    </submittedName>
</protein>
<dbReference type="Proteomes" id="UP000019335">
    <property type="component" value="Chromosome 17"/>
</dbReference>
<dbReference type="EMBL" id="AZIL01001640">
    <property type="protein sequence ID" value="EWM23464.1"/>
    <property type="molecule type" value="Genomic_DNA"/>
</dbReference>